<reference evidence="2 3" key="1">
    <citation type="submission" date="2014-11" db="EMBL/GenBank/DDBJ databases">
        <authorList>
            <person name="Zhu J."/>
            <person name="Qi W."/>
            <person name="Song R."/>
        </authorList>
    </citation>
    <scope>NUCLEOTIDE SEQUENCE [LARGE SCALE GENOMIC DNA]</scope>
</reference>
<feature type="region of interest" description="Disordered" evidence="1">
    <location>
        <begin position="343"/>
        <end position="374"/>
    </location>
</feature>
<dbReference type="VEuPathDB" id="CryptoDB:Vbra_13630"/>
<sequence>MLGNLQSPPELHRRFILQPAPDVAPAHELPASPVLTSTMPLMPPSPVRNVERGDAVRPLVSSRRYESGGVLPLTTAGGRVEFEQPYWSDELPDRAKRPSSAAADSHERHRMLDHPRESLRLAGEAAYRGMHVSDAQLGLDQDKGRPLTHVDHLMDGERPRGVAATGQSFTALTKPPHASLRAAGRTVLCSPTPVRPAAGADDANPQSKDALLGRKIVDLDAPWPSHLPYHRHSRSPEGLFWPPAPCKARVAAAEPARPAPSVSTDMASVDVTAREGSAGAGLEGIRWVDSKSDDRRKVVAEAKKGGRVVGKAAGRGAKKAVRKAPSKAVKEQGVQVEDLTRVEPQTQPARASGTVTAAVAGPSQPPVSSASRGPLIRSHSLPVLRRDTVVMGVPAQPSQSTVLPRSLTPASIPGLPIFSPLIQKSHLNLISPARPSSCRGPSVPTSSAKAAVPVLAHVRGLSGVGLAGGKSAVPLQGDLSLSRPRPASARSTPQTAGKPIQPLKGHQTAAQRLSDPRRSAASVPVRREAGQGGQSMSGQLPVPQLPREKRAQTPSDRPRYDANRRTRDLKAKAPPPPARPSTGGPSLRPPPPPPSSPLRIVPRRPKTTVRPASTRPSSAPKATRPAATTKAPQAGSAPPKARTIAQTYNVGGKTAAEATNGRYPSHLSAVGVRAPPQTHKTKRPVQGKSAAEEAAVKSSHKKGADVGVGVRAGAGVGVPLPKQRRRVKRAADQEDKQRPQDRERMAHGDVTTSADHTAASGVQVRVALPQPPVQAPSPSLPASVHGDVSGGVGAGQWGRVGQGDEASPASIETAEIERLLAEIDNQLEQIDRSVKNDVAAVQQSASQPPSAEPGRSLRHPGDSPAAISAPPDIVPTHDDRELPPSQGSGAASGQAGESHGHASLEPPQLLSISVQGSLRFQEDTDDTQGGEGRGVASYEHLEASLAELDSFLATLRADLAEATRDTEPDEGRLT</sequence>
<feature type="compositionally biased region" description="Gly residues" evidence="1">
    <location>
        <begin position="788"/>
        <end position="801"/>
    </location>
</feature>
<evidence type="ECO:0000313" key="3">
    <source>
        <dbReference type="Proteomes" id="UP000041254"/>
    </source>
</evidence>
<feature type="region of interest" description="Disordered" evidence="1">
    <location>
        <begin position="834"/>
        <end position="933"/>
    </location>
</feature>
<keyword evidence="3" id="KW-1185">Reference proteome</keyword>
<name>A0A0G4EV44_VITBC</name>
<feature type="compositionally biased region" description="Basic and acidic residues" evidence="1">
    <location>
        <begin position="729"/>
        <end position="747"/>
    </location>
</feature>
<feature type="compositionally biased region" description="Basic and acidic residues" evidence="1">
    <location>
        <begin position="546"/>
        <end position="571"/>
    </location>
</feature>
<proteinExistence type="predicted"/>
<gene>
    <name evidence="2" type="ORF">Vbra_13630</name>
</gene>
<feature type="compositionally biased region" description="Low complexity" evidence="1">
    <location>
        <begin position="615"/>
        <end position="632"/>
    </location>
</feature>
<evidence type="ECO:0000256" key="1">
    <source>
        <dbReference type="SAM" id="MobiDB-lite"/>
    </source>
</evidence>
<dbReference type="AlphaFoldDB" id="A0A0G4EV44"/>
<feature type="compositionally biased region" description="Low complexity" evidence="1">
    <location>
        <begin position="479"/>
        <end position="491"/>
    </location>
</feature>
<dbReference type="EMBL" id="CDMY01000327">
    <property type="protein sequence ID" value="CEM02481.1"/>
    <property type="molecule type" value="Genomic_DNA"/>
</dbReference>
<protein>
    <submittedName>
        <fullName evidence="2">Uncharacterized protein</fullName>
    </submittedName>
</protein>
<dbReference type="Proteomes" id="UP000041254">
    <property type="component" value="Unassembled WGS sequence"/>
</dbReference>
<feature type="compositionally biased region" description="Low complexity" evidence="1">
    <location>
        <begin position="885"/>
        <end position="903"/>
    </location>
</feature>
<dbReference type="OMA" id="ASHGATH"/>
<feature type="compositionally biased region" description="Pro residues" evidence="1">
    <location>
        <begin position="769"/>
        <end position="779"/>
    </location>
</feature>
<dbReference type="InParanoid" id="A0A0G4EV44"/>
<feature type="compositionally biased region" description="Polar residues" evidence="1">
    <location>
        <begin position="343"/>
        <end position="355"/>
    </location>
</feature>
<feature type="region of interest" description="Disordered" evidence="1">
    <location>
        <begin position="90"/>
        <end position="116"/>
    </location>
</feature>
<accession>A0A0G4EV44</accession>
<evidence type="ECO:0000313" key="2">
    <source>
        <dbReference type="EMBL" id="CEM02481.1"/>
    </source>
</evidence>
<feature type="compositionally biased region" description="Pro residues" evidence="1">
    <location>
        <begin position="587"/>
        <end position="596"/>
    </location>
</feature>
<organism evidence="2 3">
    <name type="scientific">Vitrella brassicaformis (strain CCMP3155)</name>
    <dbReference type="NCBI Taxonomy" id="1169540"/>
    <lineage>
        <taxon>Eukaryota</taxon>
        <taxon>Sar</taxon>
        <taxon>Alveolata</taxon>
        <taxon>Colpodellida</taxon>
        <taxon>Vitrellaceae</taxon>
        <taxon>Vitrella</taxon>
    </lineage>
</organism>
<feature type="compositionally biased region" description="Basic and acidic residues" evidence="1">
    <location>
        <begin position="104"/>
        <end position="116"/>
    </location>
</feature>
<feature type="region of interest" description="Disordered" evidence="1">
    <location>
        <begin position="475"/>
        <end position="811"/>
    </location>
</feature>